<feature type="compositionally biased region" description="Basic and acidic residues" evidence="1">
    <location>
        <begin position="20"/>
        <end position="32"/>
    </location>
</feature>
<dbReference type="Proteomes" id="UP001301769">
    <property type="component" value="Unassembled WGS sequence"/>
</dbReference>
<organism evidence="2 3">
    <name type="scientific">Rhypophila decipiens</name>
    <dbReference type="NCBI Taxonomy" id="261697"/>
    <lineage>
        <taxon>Eukaryota</taxon>
        <taxon>Fungi</taxon>
        <taxon>Dikarya</taxon>
        <taxon>Ascomycota</taxon>
        <taxon>Pezizomycotina</taxon>
        <taxon>Sordariomycetes</taxon>
        <taxon>Sordariomycetidae</taxon>
        <taxon>Sordariales</taxon>
        <taxon>Naviculisporaceae</taxon>
        <taxon>Rhypophila</taxon>
    </lineage>
</organism>
<proteinExistence type="predicted"/>
<keyword evidence="3" id="KW-1185">Reference proteome</keyword>
<evidence type="ECO:0000313" key="3">
    <source>
        <dbReference type="Proteomes" id="UP001301769"/>
    </source>
</evidence>
<dbReference type="AlphaFoldDB" id="A0AAN6XUK9"/>
<protein>
    <submittedName>
        <fullName evidence="2">Uncharacterized protein</fullName>
    </submittedName>
</protein>
<sequence length="237" mass="26003">MPYGIQDSFRIPSYGGCRERDLAFDRPTDPAHHHSSSLSFSRPPSGPSTHPHGACTECTARYVPVSSPRQKTGRWNALQPQKSPPFLFVCSALLLLPFPLTHTWPCSRQQTHSHTMQGGKNMGAWIPCTVQATSYLSNMSTQPLCASGMSMQTHSDDLVAGSRVVLTSTWSCKHPLAWVAVELPNLLLCSLQTVHLSGWLVIFFRHFSCICCSVSLSFFCSPSTAPLLPAATSGERR</sequence>
<comment type="caution">
    <text evidence="2">The sequence shown here is derived from an EMBL/GenBank/DDBJ whole genome shotgun (WGS) entry which is preliminary data.</text>
</comment>
<name>A0AAN6XUK9_9PEZI</name>
<gene>
    <name evidence="2" type="ORF">QBC37DRAFT_104925</name>
</gene>
<reference evidence="2" key="2">
    <citation type="submission" date="2023-05" db="EMBL/GenBank/DDBJ databases">
        <authorList>
            <consortium name="Lawrence Berkeley National Laboratory"/>
            <person name="Steindorff A."/>
            <person name="Hensen N."/>
            <person name="Bonometti L."/>
            <person name="Westerberg I."/>
            <person name="Brannstrom I.O."/>
            <person name="Guillou S."/>
            <person name="Cros-Aarteil S."/>
            <person name="Calhoun S."/>
            <person name="Haridas S."/>
            <person name="Kuo A."/>
            <person name="Mondo S."/>
            <person name="Pangilinan J."/>
            <person name="Riley R."/>
            <person name="Labutti K."/>
            <person name="Andreopoulos B."/>
            <person name="Lipzen A."/>
            <person name="Chen C."/>
            <person name="Yanf M."/>
            <person name="Daum C."/>
            <person name="Ng V."/>
            <person name="Clum A."/>
            <person name="Ohm R."/>
            <person name="Martin F."/>
            <person name="Silar P."/>
            <person name="Natvig D."/>
            <person name="Lalanne C."/>
            <person name="Gautier V."/>
            <person name="Ament-Velasquez S.L."/>
            <person name="Kruys A."/>
            <person name="Hutchinson M.I."/>
            <person name="Powell A.J."/>
            <person name="Barry K."/>
            <person name="Miller A.N."/>
            <person name="Grigoriev I.V."/>
            <person name="Debuchy R."/>
            <person name="Gladieux P."/>
            <person name="Thoren M.H."/>
            <person name="Johannesson H."/>
        </authorList>
    </citation>
    <scope>NUCLEOTIDE SEQUENCE</scope>
    <source>
        <strain evidence="2">PSN293</strain>
    </source>
</reference>
<dbReference type="EMBL" id="MU858329">
    <property type="protein sequence ID" value="KAK4206999.1"/>
    <property type="molecule type" value="Genomic_DNA"/>
</dbReference>
<evidence type="ECO:0000256" key="1">
    <source>
        <dbReference type="SAM" id="MobiDB-lite"/>
    </source>
</evidence>
<accession>A0AAN6XUK9</accession>
<reference evidence="2" key="1">
    <citation type="journal article" date="2023" name="Mol. Phylogenet. Evol.">
        <title>Genome-scale phylogeny and comparative genomics of the fungal order Sordariales.</title>
        <authorList>
            <person name="Hensen N."/>
            <person name="Bonometti L."/>
            <person name="Westerberg I."/>
            <person name="Brannstrom I.O."/>
            <person name="Guillou S."/>
            <person name="Cros-Aarteil S."/>
            <person name="Calhoun S."/>
            <person name="Haridas S."/>
            <person name="Kuo A."/>
            <person name="Mondo S."/>
            <person name="Pangilinan J."/>
            <person name="Riley R."/>
            <person name="LaButti K."/>
            <person name="Andreopoulos B."/>
            <person name="Lipzen A."/>
            <person name="Chen C."/>
            <person name="Yan M."/>
            <person name="Daum C."/>
            <person name="Ng V."/>
            <person name="Clum A."/>
            <person name="Steindorff A."/>
            <person name="Ohm R.A."/>
            <person name="Martin F."/>
            <person name="Silar P."/>
            <person name="Natvig D.O."/>
            <person name="Lalanne C."/>
            <person name="Gautier V."/>
            <person name="Ament-Velasquez S.L."/>
            <person name="Kruys A."/>
            <person name="Hutchinson M.I."/>
            <person name="Powell A.J."/>
            <person name="Barry K."/>
            <person name="Miller A.N."/>
            <person name="Grigoriev I.V."/>
            <person name="Debuchy R."/>
            <person name="Gladieux P."/>
            <person name="Hiltunen Thoren M."/>
            <person name="Johannesson H."/>
        </authorList>
    </citation>
    <scope>NUCLEOTIDE SEQUENCE</scope>
    <source>
        <strain evidence="2">PSN293</strain>
    </source>
</reference>
<evidence type="ECO:0000313" key="2">
    <source>
        <dbReference type="EMBL" id="KAK4206999.1"/>
    </source>
</evidence>
<feature type="region of interest" description="Disordered" evidence="1">
    <location>
        <begin position="20"/>
        <end position="53"/>
    </location>
</feature>